<proteinExistence type="predicted"/>
<name>A0A0F5MRS1_9RICK</name>
<dbReference type="Pfam" id="PF06835">
    <property type="entry name" value="LptC"/>
    <property type="match status" value="1"/>
</dbReference>
<accession>A0A0F5MRS1</accession>
<dbReference type="EMBL" id="JYHA01000028">
    <property type="protein sequence ID" value="KKB96747.1"/>
    <property type="molecule type" value="Genomic_DNA"/>
</dbReference>
<gene>
    <name evidence="1" type="ORF">SZ25_00181</name>
</gene>
<sequence length="194" mass="22078">MTNRKYSRFVAISKKLSIVISVCLLLALMFPFFDFSKSQIKLDIKSSDAPTIDNRSMVSHPKFYGIDENDNKYEIIAARALEEIQDKISLDHPIANILFKDNIELQINSNKGIWQQIEKVLEINQDVNIIYNKNYKAYTKSAIFDVENNLIIGADEINISGDLGKLKANGFRANTLDKKIYFTGPVAVIIKKQN</sequence>
<keyword evidence="2" id="KW-1185">Reference proteome</keyword>
<dbReference type="AlphaFoldDB" id="A0A0F5MRS1"/>
<protein>
    <recommendedName>
        <fullName evidence="3">Lipopolysaccharide-assembly, LptC-related</fullName>
    </recommendedName>
</protein>
<dbReference type="InterPro" id="IPR010664">
    <property type="entry name" value="LipoPS_assembly_LptC-rel"/>
</dbReference>
<organism evidence="1 2">
    <name type="scientific">Candidatus Arcanibacter lacustris</name>
    <dbReference type="NCBI Taxonomy" id="1607817"/>
    <lineage>
        <taxon>Bacteria</taxon>
        <taxon>Pseudomonadati</taxon>
        <taxon>Pseudomonadota</taxon>
        <taxon>Alphaproteobacteria</taxon>
        <taxon>Rickettsiales</taxon>
        <taxon>Candidatus Arcanibacter</taxon>
    </lineage>
</organism>
<evidence type="ECO:0000313" key="2">
    <source>
        <dbReference type="Proteomes" id="UP000033358"/>
    </source>
</evidence>
<dbReference type="Gene3D" id="2.60.450.10">
    <property type="entry name" value="Lipopolysaccharide (LPS) transport protein A like domain"/>
    <property type="match status" value="1"/>
</dbReference>
<evidence type="ECO:0008006" key="3">
    <source>
        <dbReference type="Google" id="ProtNLM"/>
    </source>
</evidence>
<dbReference type="Proteomes" id="UP000033358">
    <property type="component" value="Unassembled WGS sequence"/>
</dbReference>
<evidence type="ECO:0000313" key="1">
    <source>
        <dbReference type="EMBL" id="KKB96747.1"/>
    </source>
</evidence>
<comment type="caution">
    <text evidence="1">The sequence shown here is derived from an EMBL/GenBank/DDBJ whole genome shotgun (WGS) entry which is preliminary data.</text>
</comment>
<reference evidence="1 2" key="1">
    <citation type="submission" date="2015-02" db="EMBL/GenBank/DDBJ databases">
        <title>Single cell genomics of a rare environmental alphaproteobacterium provides unique insights into Rickettsiaceae evolution.</title>
        <authorList>
            <person name="Martijn J."/>
            <person name="Schulz F."/>
            <person name="Zaremba-Niedzwiedzka K."/>
            <person name="Viklund J."/>
            <person name="Stepanauskas R."/>
            <person name="Andersson S.G.E."/>
            <person name="Horn M."/>
            <person name="Guy L."/>
            <person name="Ettema T.J.G."/>
        </authorList>
    </citation>
    <scope>NUCLEOTIDE SEQUENCE [LARGE SCALE GENOMIC DNA]</scope>
    <source>
        <strain evidence="1 2">SCGC AAA041-L04</strain>
    </source>
</reference>